<dbReference type="CDD" id="cd14349">
    <property type="entry name" value="UBA_CF106"/>
    <property type="match status" value="1"/>
</dbReference>
<dbReference type="AlphaFoldDB" id="A0AAW1CHP6"/>
<feature type="domain" description="Nbr1 FW" evidence="1">
    <location>
        <begin position="90"/>
        <end position="183"/>
    </location>
</feature>
<evidence type="ECO:0000259" key="1">
    <source>
        <dbReference type="Pfam" id="PF16158"/>
    </source>
</evidence>
<dbReference type="InterPro" id="IPR039517">
    <property type="entry name" value="C6orf106_UBA-like"/>
</dbReference>
<keyword evidence="3" id="KW-1185">Reference proteome</keyword>
<dbReference type="Pfam" id="PF14555">
    <property type="entry name" value="UBA_4"/>
    <property type="match status" value="1"/>
</dbReference>
<gene>
    <name evidence="2" type="ORF">O3M35_003782</name>
</gene>
<dbReference type="GO" id="GO:0043130">
    <property type="term" value="F:ubiquitin binding"/>
    <property type="evidence" value="ECO:0007669"/>
    <property type="project" value="TreeGrafter"/>
</dbReference>
<name>A0AAW1CHP6_9HEMI</name>
<dbReference type="SUPFAM" id="SSF46934">
    <property type="entry name" value="UBA-like"/>
    <property type="match status" value="1"/>
</dbReference>
<dbReference type="GO" id="GO:0016236">
    <property type="term" value="P:macroautophagy"/>
    <property type="evidence" value="ECO:0007669"/>
    <property type="project" value="TreeGrafter"/>
</dbReference>
<evidence type="ECO:0000313" key="2">
    <source>
        <dbReference type="EMBL" id="KAK9497872.1"/>
    </source>
</evidence>
<comment type="caution">
    <text evidence="2">The sequence shown here is derived from an EMBL/GenBank/DDBJ whole genome shotgun (WGS) entry which is preliminary data.</text>
</comment>
<dbReference type="Proteomes" id="UP001461498">
    <property type="component" value="Unassembled WGS sequence"/>
</dbReference>
<sequence length="233" mass="26195">MLPSMDQFDAVDQQLLRQFSCLRTTDKDELVKQLQLVVGQNISAYAAQFFLDMNDWNLQAAVGSYFDCQSSAKLPSMCLVRDFDENTSVMTVPPNCVIRKVWLLLNNGDETWPEGCYLQFTLGESMCTCERIIVSELVHPGQTATIAAELKSPATPGFYTSKWRLATPTGTFFGDIIWVIMSVTETESSELIKQMSNLNTFEDNPSNIRPDSTCMVNPFGRQQCPSNFPNPQE</sequence>
<dbReference type="InterPro" id="IPR013783">
    <property type="entry name" value="Ig-like_fold"/>
</dbReference>
<dbReference type="Gene3D" id="2.60.40.10">
    <property type="entry name" value="Immunoglobulins"/>
    <property type="match status" value="1"/>
</dbReference>
<dbReference type="InterPro" id="IPR032350">
    <property type="entry name" value="Nbr1_FW"/>
</dbReference>
<dbReference type="PANTHER" id="PTHR20930">
    <property type="entry name" value="OVARIAN CARCINOMA ANTIGEN CA125-RELATED"/>
    <property type="match status" value="1"/>
</dbReference>
<dbReference type="Gene3D" id="1.10.8.10">
    <property type="entry name" value="DNA helicase RuvA subunit, C-terminal domain"/>
    <property type="match status" value="1"/>
</dbReference>
<accession>A0AAW1CHP6</accession>
<dbReference type="GO" id="GO:0000407">
    <property type="term" value="C:phagophore assembly site"/>
    <property type="evidence" value="ECO:0007669"/>
    <property type="project" value="TreeGrafter"/>
</dbReference>
<proteinExistence type="predicted"/>
<dbReference type="EMBL" id="JAPXFL010000013">
    <property type="protein sequence ID" value="KAK9497872.1"/>
    <property type="molecule type" value="Genomic_DNA"/>
</dbReference>
<dbReference type="CDD" id="cd14947">
    <property type="entry name" value="NBR1_like"/>
    <property type="match status" value="1"/>
</dbReference>
<protein>
    <recommendedName>
        <fullName evidence="1">Nbr1 FW domain-containing protein</fullName>
    </recommendedName>
</protein>
<reference evidence="2 3" key="1">
    <citation type="submission" date="2022-12" db="EMBL/GenBank/DDBJ databases">
        <title>Chromosome-level genome assembly of true bugs.</title>
        <authorList>
            <person name="Ma L."/>
            <person name="Li H."/>
        </authorList>
    </citation>
    <scope>NUCLEOTIDE SEQUENCE [LARGE SCALE GENOMIC DNA]</scope>
    <source>
        <strain evidence="2">Lab_2022b</strain>
    </source>
</reference>
<dbReference type="PANTHER" id="PTHR20930:SF0">
    <property type="entry name" value="PROTEIN ILRUN"/>
    <property type="match status" value="1"/>
</dbReference>
<organism evidence="2 3">
    <name type="scientific">Rhynocoris fuscipes</name>
    <dbReference type="NCBI Taxonomy" id="488301"/>
    <lineage>
        <taxon>Eukaryota</taxon>
        <taxon>Metazoa</taxon>
        <taxon>Ecdysozoa</taxon>
        <taxon>Arthropoda</taxon>
        <taxon>Hexapoda</taxon>
        <taxon>Insecta</taxon>
        <taxon>Pterygota</taxon>
        <taxon>Neoptera</taxon>
        <taxon>Paraneoptera</taxon>
        <taxon>Hemiptera</taxon>
        <taxon>Heteroptera</taxon>
        <taxon>Panheteroptera</taxon>
        <taxon>Cimicomorpha</taxon>
        <taxon>Reduviidae</taxon>
        <taxon>Harpactorinae</taxon>
        <taxon>Harpactorini</taxon>
        <taxon>Rhynocoris</taxon>
    </lineage>
</organism>
<dbReference type="InterPro" id="IPR009060">
    <property type="entry name" value="UBA-like_sf"/>
</dbReference>
<evidence type="ECO:0000313" key="3">
    <source>
        <dbReference type="Proteomes" id="UP001461498"/>
    </source>
</evidence>
<dbReference type="Pfam" id="PF16158">
    <property type="entry name" value="N_BRCA1_IG"/>
    <property type="match status" value="1"/>
</dbReference>